<dbReference type="Proteomes" id="UP000824193">
    <property type="component" value="Unassembled WGS sequence"/>
</dbReference>
<dbReference type="InterPro" id="IPR023811">
    <property type="entry name" value="CHP04076"/>
</dbReference>
<evidence type="ECO:0000313" key="2">
    <source>
        <dbReference type="Proteomes" id="UP000824193"/>
    </source>
</evidence>
<reference evidence="1" key="2">
    <citation type="submission" date="2021-04" db="EMBL/GenBank/DDBJ databases">
        <authorList>
            <person name="Gilroy R."/>
        </authorList>
    </citation>
    <scope>NUCLEOTIDE SEQUENCE</scope>
    <source>
        <strain evidence="1">2239</strain>
    </source>
</reference>
<accession>A0A9D1V2U2</accession>
<proteinExistence type="predicted"/>
<dbReference type="AlphaFoldDB" id="A0A9D1V2U2"/>
<evidence type="ECO:0000313" key="1">
    <source>
        <dbReference type="EMBL" id="HIX05055.1"/>
    </source>
</evidence>
<organism evidence="1 2">
    <name type="scientific">Candidatus Allofournierella pullicola</name>
    <dbReference type="NCBI Taxonomy" id="2838596"/>
    <lineage>
        <taxon>Bacteria</taxon>
        <taxon>Bacillati</taxon>
        <taxon>Bacillota</taxon>
        <taxon>Clostridia</taxon>
        <taxon>Eubacteriales</taxon>
        <taxon>Oscillospiraceae</taxon>
        <taxon>Allofournierella</taxon>
    </lineage>
</organism>
<name>A0A9D1V2U2_9FIRM</name>
<sequence length="105" mass="11678">MKRVKITVLRKEFYPEYADAYLTEGREVGPCPLLKAGDIFVFEGGAQMPEGFCPWAWVDIYNNVSALAAGASYAPWNNREGQTIACCTDGIRPVVFELHAMEEGE</sequence>
<comment type="caution">
    <text evidence="1">The sequence shown here is derived from an EMBL/GenBank/DDBJ whole genome shotgun (WGS) entry which is preliminary data.</text>
</comment>
<dbReference type="EMBL" id="DXFW01000008">
    <property type="protein sequence ID" value="HIX05055.1"/>
    <property type="molecule type" value="Genomic_DNA"/>
</dbReference>
<reference evidence="1" key="1">
    <citation type="journal article" date="2021" name="PeerJ">
        <title>Extensive microbial diversity within the chicken gut microbiome revealed by metagenomics and culture.</title>
        <authorList>
            <person name="Gilroy R."/>
            <person name="Ravi A."/>
            <person name="Getino M."/>
            <person name="Pursley I."/>
            <person name="Horton D.L."/>
            <person name="Alikhan N.F."/>
            <person name="Baker D."/>
            <person name="Gharbi K."/>
            <person name="Hall N."/>
            <person name="Watson M."/>
            <person name="Adriaenssens E.M."/>
            <person name="Foster-Nyarko E."/>
            <person name="Jarju S."/>
            <person name="Secka A."/>
            <person name="Antonio M."/>
            <person name="Oren A."/>
            <person name="Chaudhuri R.R."/>
            <person name="La Ragione R."/>
            <person name="Hildebrand F."/>
            <person name="Pallen M.J."/>
        </authorList>
    </citation>
    <scope>NUCLEOTIDE SEQUENCE</scope>
    <source>
        <strain evidence="1">2239</strain>
    </source>
</reference>
<dbReference type="NCBIfam" id="TIGR04076">
    <property type="entry name" value="TIGR04076 family protein"/>
    <property type="match status" value="1"/>
</dbReference>
<gene>
    <name evidence="1" type="ORF">H9865_02935</name>
</gene>
<protein>
    <submittedName>
        <fullName evidence="1">TIGR04076 family protein</fullName>
    </submittedName>
</protein>